<dbReference type="GO" id="GO:0004222">
    <property type="term" value="F:metalloendopeptidase activity"/>
    <property type="evidence" value="ECO:0007669"/>
    <property type="project" value="TreeGrafter"/>
</dbReference>
<dbReference type="SUPFAM" id="SSF51261">
    <property type="entry name" value="Duplicated hybrid motif"/>
    <property type="match status" value="1"/>
</dbReference>
<sequence>MSLEPSMRRLPLSCLLLPLLASASANAADWRQGWGLVPKTPAVPTSDAAPQAAPMARLRLQQIGDQWQARIDNPLSGPVQIELRAAPGTQVEGLPLQSLVQATGSLVVGHLPSPPSGKAVDLRLQSVPGNPVARAEDVAYRLPFEAVQLRVDQAPQGRFSHDDEENRDAIDFALPEATQVLAAREGTVMQVQDGFRGNGLDRERDAGRANFVRILHSDGSMAMYAHLQAGGMRVRPGQAVQAGQPIGLSGNSGYSTAPHLHFAVQLNRGMGLRSVPVRILAPQGELHFAREGRGDASAGR</sequence>
<dbReference type="PANTHER" id="PTHR21666">
    <property type="entry name" value="PEPTIDASE-RELATED"/>
    <property type="match status" value="1"/>
</dbReference>
<evidence type="ECO:0000256" key="1">
    <source>
        <dbReference type="SAM" id="SignalP"/>
    </source>
</evidence>
<dbReference type="Pfam" id="PF01551">
    <property type="entry name" value="Peptidase_M23"/>
    <property type="match status" value="1"/>
</dbReference>
<evidence type="ECO:0000259" key="2">
    <source>
        <dbReference type="Pfam" id="PF01551"/>
    </source>
</evidence>
<comment type="caution">
    <text evidence="3">The sequence shown here is derived from an EMBL/GenBank/DDBJ whole genome shotgun (WGS) entry which is preliminary data.</text>
</comment>
<dbReference type="CDD" id="cd12797">
    <property type="entry name" value="M23_peptidase"/>
    <property type="match status" value="1"/>
</dbReference>
<dbReference type="AlphaFoldDB" id="A0AA39CWI3"/>
<dbReference type="EMBL" id="JAPDRN010000056">
    <property type="protein sequence ID" value="KAJ9631533.1"/>
    <property type="molecule type" value="Genomic_DNA"/>
</dbReference>
<protein>
    <recommendedName>
        <fullName evidence="2">M23ase beta-sheet core domain-containing protein</fullName>
    </recommendedName>
</protein>
<organism evidence="3">
    <name type="scientific">Knufia peltigerae</name>
    <dbReference type="NCBI Taxonomy" id="1002370"/>
    <lineage>
        <taxon>Eukaryota</taxon>
        <taxon>Fungi</taxon>
        <taxon>Dikarya</taxon>
        <taxon>Ascomycota</taxon>
        <taxon>Pezizomycotina</taxon>
        <taxon>Eurotiomycetes</taxon>
        <taxon>Chaetothyriomycetidae</taxon>
        <taxon>Chaetothyriales</taxon>
        <taxon>Trichomeriaceae</taxon>
        <taxon>Knufia</taxon>
    </lineage>
</organism>
<reference evidence="3" key="1">
    <citation type="submission" date="2022-10" db="EMBL/GenBank/DDBJ databases">
        <title>Culturing micro-colonial fungi from biological soil crusts in the Mojave desert and describing Neophaeococcomyces mojavensis, and introducing the new genera and species Taxawa tesnikishii.</title>
        <authorList>
            <person name="Kurbessoian T."/>
            <person name="Stajich J.E."/>
        </authorList>
    </citation>
    <scope>NUCLEOTIDE SEQUENCE</scope>
    <source>
        <strain evidence="3">TK_35</strain>
    </source>
</reference>
<feature type="domain" description="M23ase beta-sheet core" evidence="2">
    <location>
        <begin position="167"/>
        <end position="267"/>
    </location>
</feature>
<dbReference type="InterPro" id="IPR011055">
    <property type="entry name" value="Dup_hybrid_motif"/>
</dbReference>
<dbReference type="PANTHER" id="PTHR21666:SF294">
    <property type="entry name" value="PEPTIDASE M23"/>
    <property type="match status" value="1"/>
</dbReference>
<keyword evidence="1" id="KW-0732">Signal</keyword>
<feature type="signal peptide" evidence="1">
    <location>
        <begin position="1"/>
        <end position="27"/>
    </location>
</feature>
<dbReference type="InterPro" id="IPR016047">
    <property type="entry name" value="M23ase_b-sheet_dom"/>
</dbReference>
<name>A0AA39CWI3_9EURO</name>
<gene>
    <name evidence="3" type="ORF">H2204_007979</name>
</gene>
<evidence type="ECO:0000313" key="3">
    <source>
        <dbReference type="EMBL" id="KAJ9631533.1"/>
    </source>
</evidence>
<accession>A0AA39CWI3</accession>
<dbReference type="Gene3D" id="2.70.70.10">
    <property type="entry name" value="Glucose Permease (Domain IIA)"/>
    <property type="match status" value="1"/>
</dbReference>
<feature type="chain" id="PRO_5041468129" description="M23ase beta-sheet core domain-containing protein" evidence="1">
    <location>
        <begin position="28"/>
        <end position="300"/>
    </location>
</feature>
<proteinExistence type="predicted"/>
<dbReference type="InterPro" id="IPR050570">
    <property type="entry name" value="Cell_wall_metabolism_enzyme"/>
</dbReference>